<evidence type="ECO:0000313" key="2">
    <source>
        <dbReference type="EMBL" id="PHN02477.1"/>
    </source>
</evidence>
<reference evidence="2 3" key="1">
    <citation type="submission" date="2017-10" db="EMBL/GenBank/DDBJ databases">
        <title>The draft genome sequence of Lewinella nigricans NBRC 102662.</title>
        <authorList>
            <person name="Wang K."/>
        </authorList>
    </citation>
    <scope>NUCLEOTIDE SEQUENCE [LARGE SCALE GENOMIC DNA]</scope>
    <source>
        <strain evidence="2 3">NBRC 102662</strain>
    </source>
</reference>
<gene>
    <name evidence="2" type="ORF">CRP01_31345</name>
</gene>
<dbReference type="AlphaFoldDB" id="A0A2D0N1Z5"/>
<keyword evidence="1" id="KW-0732">Signal</keyword>
<dbReference type="Proteomes" id="UP000223913">
    <property type="component" value="Unassembled WGS sequence"/>
</dbReference>
<dbReference type="PROSITE" id="PS51257">
    <property type="entry name" value="PROKAR_LIPOPROTEIN"/>
    <property type="match status" value="1"/>
</dbReference>
<keyword evidence="3" id="KW-1185">Reference proteome</keyword>
<sequence>MKRKNVSLWLLTSAILFSSCASIVSKGVYPISINSTPSGANISVITSDGTELYKGNTPAVVNLKAGEGFFKRATYQVKFSKAGYDERIVPINFKVDGWYWGNIIFGGAIGMLIVDPATGAMYKLETEYLNETLTQTGTTQNEQELKIYGLDDIPAEWKEHLVRMSK</sequence>
<dbReference type="OrthoDB" id="1524740at2"/>
<proteinExistence type="predicted"/>
<evidence type="ECO:0000313" key="3">
    <source>
        <dbReference type="Proteomes" id="UP000223913"/>
    </source>
</evidence>
<comment type="caution">
    <text evidence="2">The sequence shown here is derived from an EMBL/GenBank/DDBJ whole genome shotgun (WGS) entry which is preliminary data.</text>
</comment>
<dbReference type="RefSeq" id="WP_099154022.1">
    <property type="nucleotide sequence ID" value="NZ_PDUD01000039.1"/>
</dbReference>
<evidence type="ECO:0008006" key="4">
    <source>
        <dbReference type="Google" id="ProtNLM"/>
    </source>
</evidence>
<accession>A0A2D0N1Z5</accession>
<organism evidence="2 3">
    <name type="scientific">Flavilitoribacter nigricans (strain ATCC 23147 / DSM 23189 / NBRC 102662 / NCIMB 1420 / SS-2)</name>
    <name type="common">Lewinella nigricans</name>
    <dbReference type="NCBI Taxonomy" id="1122177"/>
    <lineage>
        <taxon>Bacteria</taxon>
        <taxon>Pseudomonadati</taxon>
        <taxon>Bacteroidota</taxon>
        <taxon>Saprospiria</taxon>
        <taxon>Saprospirales</taxon>
        <taxon>Lewinellaceae</taxon>
        <taxon>Flavilitoribacter</taxon>
    </lineage>
</organism>
<dbReference type="EMBL" id="PDUD01000039">
    <property type="protein sequence ID" value="PHN02477.1"/>
    <property type="molecule type" value="Genomic_DNA"/>
</dbReference>
<evidence type="ECO:0000256" key="1">
    <source>
        <dbReference type="SAM" id="SignalP"/>
    </source>
</evidence>
<feature type="chain" id="PRO_5012564849" description="PEGA domain-containing protein" evidence="1">
    <location>
        <begin position="22"/>
        <end position="166"/>
    </location>
</feature>
<name>A0A2D0N1Z5_FLAN2</name>
<feature type="signal peptide" evidence="1">
    <location>
        <begin position="1"/>
        <end position="21"/>
    </location>
</feature>
<protein>
    <recommendedName>
        <fullName evidence="4">PEGA domain-containing protein</fullName>
    </recommendedName>
</protein>